<evidence type="ECO:0000313" key="4">
    <source>
        <dbReference type="Proteomes" id="UP001165740"/>
    </source>
</evidence>
<dbReference type="RefSeq" id="XP_055867004.1">
    <property type="nucleotide sequence ID" value="XM_056011029.1"/>
</dbReference>
<dbReference type="InterPro" id="IPR007110">
    <property type="entry name" value="Ig-like_dom"/>
</dbReference>
<proteinExistence type="predicted"/>
<dbReference type="OrthoDB" id="10315616at2759"/>
<keyword evidence="1" id="KW-0472">Membrane</keyword>
<dbReference type="Proteomes" id="UP001165740">
    <property type="component" value="Chromosome 14"/>
</dbReference>
<keyword evidence="2" id="KW-0732">Signal</keyword>
<feature type="chain" id="PRO_5044702473" evidence="2">
    <location>
        <begin position="20"/>
        <end position="693"/>
    </location>
</feature>
<gene>
    <name evidence="5 6 7 8" type="primary">LOC106060594</name>
</gene>
<feature type="signal peptide" evidence="2">
    <location>
        <begin position="1"/>
        <end position="19"/>
    </location>
</feature>
<dbReference type="RefSeq" id="XP_055867002.1">
    <property type="nucleotide sequence ID" value="XM_056011027.1"/>
</dbReference>
<evidence type="ECO:0000313" key="7">
    <source>
        <dbReference type="RefSeq" id="XP_055867005.1"/>
    </source>
</evidence>
<dbReference type="GeneID" id="106060594"/>
<organism evidence="4 7">
    <name type="scientific">Biomphalaria glabrata</name>
    <name type="common">Bloodfluke planorb</name>
    <name type="synonym">Freshwater snail</name>
    <dbReference type="NCBI Taxonomy" id="6526"/>
    <lineage>
        <taxon>Eukaryota</taxon>
        <taxon>Metazoa</taxon>
        <taxon>Spiralia</taxon>
        <taxon>Lophotrochozoa</taxon>
        <taxon>Mollusca</taxon>
        <taxon>Gastropoda</taxon>
        <taxon>Heterobranchia</taxon>
        <taxon>Euthyneura</taxon>
        <taxon>Panpulmonata</taxon>
        <taxon>Hygrophila</taxon>
        <taxon>Lymnaeoidea</taxon>
        <taxon>Planorbidae</taxon>
        <taxon>Biomphalaria</taxon>
    </lineage>
</organism>
<dbReference type="RefSeq" id="XP_055867006.1">
    <property type="nucleotide sequence ID" value="XM_056011031.1"/>
</dbReference>
<dbReference type="AlphaFoldDB" id="A0A9W2YW74"/>
<evidence type="ECO:0000259" key="3">
    <source>
        <dbReference type="PROSITE" id="PS50835"/>
    </source>
</evidence>
<evidence type="ECO:0000313" key="6">
    <source>
        <dbReference type="RefSeq" id="XP_055867004.1"/>
    </source>
</evidence>
<accession>A0A9W2YW74</accession>
<keyword evidence="1" id="KW-1133">Transmembrane helix</keyword>
<evidence type="ECO:0000313" key="8">
    <source>
        <dbReference type="RefSeq" id="XP_055867006.1"/>
    </source>
</evidence>
<protein>
    <submittedName>
        <fullName evidence="5 6">Uncharacterized protein LOC106060594 isoform X1</fullName>
    </submittedName>
</protein>
<evidence type="ECO:0000256" key="1">
    <source>
        <dbReference type="SAM" id="Phobius"/>
    </source>
</evidence>
<keyword evidence="4" id="KW-1185">Reference proteome</keyword>
<feature type="transmembrane region" description="Helical" evidence="1">
    <location>
        <begin position="626"/>
        <end position="649"/>
    </location>
</feature>
<reference evidence="5 6" key="1">
    <citation type="submission" date="2025-04" db="UniProtKB">
        <authorList>
            <consortium name="RefSeq"/>
        </authorList>
    </citation>
    <scope>IDENTIFICATION</scope>
</reference>
<evidence type="ECO:0000256" key="2">
    <source>
        <dbReference type="SAM" id="SignalP"/>
    </source>
</evidence>
<feature type="domain" description="Ig-like" evidence="3">
    <location>
        <begin position="528"/>
        <end position="615"/>
    </location>
</feature>
<name>A0A9W2YW74_BIOGL</name>
<evidence type="ECO:0000313" key="5">
    <source>
        <dbReference type="RefSeq" id="XP_055867002.1"/>
    </source>
</evidence>
<dbReference type="RefSeq" id="XP_055867005.1">
    <property type="nucleotide sequence ID" value="XM_056011030.1"/>
</dbReference>
<sequence length="693" mass="77904">MDYTIFMISLLSAVTSTGAIDLHSFTCSSAKEGGQGYVTLKWYDVTTVKVKKDGRDVLICMSNQKHCELFQPFGPNVRLSQSKDKDKDGLITLVIQIHRATRKGANPTSGVWTLAQVGSHNKQLDANCIVYEIADTVDCQYQFLNDKMNVNCNTSGTIPEALCHFKLDTMNTERLKVKVHHEITSRYCSAVIDLPTARTRELILEVGVYPNLTGTAGDRLFGRNASYVFNLEKTSISCSPTVEGGTSHIDINLDSKIPVDIYKEDTLVFRCHKSDQCEPNNSISLLPTNNITRGKTNIHITIFNASRLGRLPISGTWKLKYFGRMKGDQTSCLIFEKPRSVQCYQENKNYGVNLICHLSYVYPLFKCQFTTLNKHNLKTHFGDITYSHVLTSSDPIYHNMSCSVNISWVDLTSDRVQVSVSMYANVSGLNSDTEEGSVKLHMYIDVPSLHLKDCPARVERGATVHCICSSNLKDDIVSWFEERNQQLLAETLLNYTAVYSMAFRCQLSASKRSSGIHQIFNPIIAYPPTVRKVSEANPNETNSGTGWIIECDIEGIEGQNVELVRRDAAITWASDDFSKQWRLNNEHCQESKYFECVMSATDHNRNASLAVQYTCNSHQDSRMRLIFVYVGIGAMVAISFAVIAVAVYCKTKRKKARKASYSYQGGVRFENSFYTGFEIPTETGRNSVLFEHL</sequence>
<dbReference type="PROSITE" id="PS50835">
    <property type="entry name" value="IG_LIKE"/>
    <property type="match status" value="1"/>
</dbReference>
<keyword evidence="1" id="KW-0812">Transmembrane</keyword>